<dbReference type="AlphaFoldDB" id="X0XA30"/>
<reference evidence="2" key="1">
    <citation type="journal article" date="2014" name="Front. Microbiol.">
        <title>High frequency of phylogenetically diverse reductive dehalogenase-homologous genes in deep subseafloor sedimentary metagenomes.</title>
        <authorList>
            <person name="Kawai M."/>
            <person name="Futagami T."/>
            <person name="Toyoda A."/>
            <person name="Takaki Y."/>
            <person name="Nishi S."/>
            <person name="Hori S."/>
            <person name="Arai W."/>
            <person name="Tsubouchi T."/>
            <person name="Morono Y."/>
            <person name="Uchiyama I."/>
            <person name="Ito T."/>
            <person name="Fujiyama A."/>
            <person name="Inagaki F."/>
            <person name="Takami H."/>
        </authorList>
    </citation>
    <scope>NUCLEOTIDE SEQUENCE</scope>
    <source>
        <strain evidence="2">Expedition CK06-06</strain>
    </source>
</reference>
<gene>
    <name evidence="2" type="ORF">S01H1_71279</name>
</gene>
<evidence type="ECO:0000313" key="2">
    <source>
        <dbReference type="EMBL" id="GAG40034.1"/>
    </source>
</evidence>
<dbReference type="PANTHER" id="PTHR38032">
    <property type="entry name" value="POLYMERASE-RELATED"/>
    <property type="match status" value="1"/>
</dbReference>
<organism evidence="2">
    <name type="scientific">marine sediment metagenome</name>
    <dbReference type="NCBI Taxonomy" id="412755"/>
    <lineage>
        <taxon>unclassified sequences</taxon>
        <taxon>metagenomes</taxon>
        <taxon>ecological metagenomes</taxon>
    </lineage>
</organism>
<dbReference type="Pfam" id="PF03961">
    <property type="entry name" value="FapA"/>
    <property type="match status" value="1"/>
</dbReference>
<feature type="domain" description="Flagellar Assembly Protein A N-terminal region" evidence="1">
    <location>
        <begin position="2"/>
        <end position="78"/>
    </location>
</feature>
<sequence>GHVDFKKIEVVHSVEKDDVLVIKTPVKLGANGMDVLGNEIPPMDSIDIELQPGQGTYRDKKDSLILRAATNGVVSYNPNNHTVEVHQVYVIQDSVDFSTGNVDVTCSVEIKGDVKEGFYVRTPYDIEVKGVVEDANISCKGNLKVHAGISGEGISIINVGGDIHTGYIYNQTLKCDGSVYVKSIIRTANVESNDEIVVTGARGVIMGGHITATNKISAEFIGNTNYIPTVIEVGVNSNLKEDFL</sequence>
<dbReference type="Pfam" id="PF20250">
    <property type="entry name" value="FapA_N"/>
    <property type="match status" value="1"/>
</dbReference>
<dbReference type="InterPro" id="IPR005646">
    <property type="entry name" value="FapA"/>
</dbReference>
<dbReference type="InterPro" id="IPR046865">
    <property type="entry name" value="FapA_b_solenoid"/>
</dbReference>
<protein>
    <recommendedName>
        <fullName evidence="1">Flagellar Assembly Protein A N-terminal region domain-containing protein</fullName>
    </recommendedName>
</protein>
<feature type="non-terminal residue" evidence="2">
    <location>
        <position position="1"/>
    </location>
</feature>
<name>X0XA30_9ZZZZ</name>
<proteinExistence type="predicted"/>
<dbReference type="EMBL" id="BARS01047457">
    <property type="protein sequence ID" value="GAG40034.1"/>
    <property type="molecule type" value="Genomic_DNA"/>
</dbReference>
<dbReference type="InterPro" id="IPR046866">
    <property type="entry name" value="FapA_N"/>
</dbReference>
<accession>X0XA30</accession>
<feature type="non-terminal residue" evidence="2">
    <location>
        <position position="244"/>
    </location>
</feature>
<evidence type="ECO:0000259" key="1">
    <source>
        <dbReference type="Pfam" id="PF20250"/>
    </source>
</evidence>
<dbReference type="PANTHER" id="PTHR38032:SF1">
    <property type="entry name" value="RNA-BINDING PROTEIN KHPB N-TERMINAL DOMAIN-CONTAINING PROTEIN"/>
    <property type="match status" value="1"/>
</dbReference>
<comment type="caution">
    <text evidence="2">The sequence shown here is derived from an EMBL/GenBank/DDBJ whole genome shotgun (WGS) entry which is preliminary data.</text>
</comment>